<dbReference type="InterPro" id="IPR036322">
    <property type="entry name" value="WD40_repeat_dom_sf"/>
</dbReference>
<dbReference type="SMART" id="SM00320">
    <property type="entry name" value="WD40"/>
    <property type="match status" value="7"/>
</dbReference>
<dbReference type="Proteomes" id="UP001150569">
    <property type="component" value="Unassembled WGS sequence"/>
</dbReference>
<dbReference type="GO" id="GO:0005730">
    <property type="term" value="C:nucleolus"/>
    <property type="evidence" value="ECO:0007669"/>
    <property type="project" value="UniProtKB-SubCell"/>
</dbReference>
<dbReference type="GO" id="GO:0006364">
    <property type="term" value="P:rRNA processing"/>
    <property type="evidence" value="ECO:0007669"/>
    <property type="project" value="TreeGrafter"/>
</dbReference>
<dbReference type="InterPro" id="IPR019775">
    <property type="entry name" value="WD40_repeat_CS"/>
</dbReference>
<keyword evidence="4" id="KW-0539">Nucleus</keyword>
<keyword evidence="2 5" id="KW-0853">WD repeat</keyword>
<keyword evidence="3" id="KW-0677">Repeat</keyword>
<dbReference type="PROSITE" id="PS50294">
    <property type="entry name" value="WD_REPEATS_REGION"/>
    <property type="match status" value="2"/>
</dbReference>
<dbReference type="OrthoDB" id="431715at2759"/>
<keyword evidence="7" id="KW-1185">Reference proteome</keyword>
<reference evidence="6" key="1">
    <citation type="submission" date="2022-07" db="EMBL/GenBank/DDBJ databases">
        <title>Phylogenomic reconstructions and comparative analyses of Kickxellomycotina fungi.</title>
        <authorList>
            <person name="Reynolds N.K."/>
            <person name="Stajich J.E."/>
            <person name="Barry K."/>
            <person name="Grigoriev I.V."/>
            <person name="Crous P."/>
            <person name="Smith M.E."/>
        </authorList>
    </citation>
    <scope>NUCLEOTIDE SEQUENCE</scope>
    <source>
        <strain evidence="6">RSA 861</strain>
    </source>
</reference>
<comment type="subcellular location">
    <subcellularLocation>
        <location evidence="1">Nucleus</location>
        <location evidence="1">Nucleolus</location>
    </subcellularLocation>
</comment>
<dbReference type="GO" id="GO:0045943">
    <property type="term" value="P:positive regulation of transcription by RNA polymerase I"/>
    <property type="evidence" value="ECO:0007669"/>
    <property type="project" value="TreeGrafter"/>
</dbReference>
<evidence type="ECO:0000256" key="5">
    <source>
        <dbReference type="PROSITE-ProRule" id="PRU00221"/>
    </source>
</evidence>
<feature type="repeat" description="WD" evidence="5">
    <location>
        <begin position="170"/>
        <end position="212"/>
    </location>
</feature>
<gene>
    <name evidence="6" type="primary">UTP15</name>
    <name evidence="6" type="ORF">IWQ60_010198</name>
</gene>
<evidence type="ECO:0000256" key="4">
    <source>
        <dbReference type="ARBA" id="ARBA00023242"/>
    </source>
</evidence>
<evidence type="ECO:0000313" key="7">
    <source>
        <dbReference type="Proteomes" id="UP001150569"/>
    </source>
</evidence>
<accession>A0A9W7ZRI1</accession>
<dbReference type="PANTHER" id="PTHR19924:SF26">
    <property type="entry name" value="U3 SMALL NUCLEOLAR RNA-ASSOCIATED PROTEIN 15 HOMOLOG"/>
    <property type="match status" value="1"/>
</dbReference>
<feature type="repeat" description="WD" evidence="5">
    <location>
        <begin position="254"/>
        <end position="295"/>
    </location>
</feature>
<dbReference type="EMBL" id="JANBPT010000945">
    <property type="protein sequence ID" value="KAJ1911316.1"/>
    <property type="molecule type" value="Genomic_DNA"/>
</dbReference>
<proteinExistence type="predicted"/>
<dbReference type="InterPro" id="IPR001680">
    <property type="entry name" value="WD40_rpt"/>
</dbReference>
<organism evidence="6 7">
    <name type="scientific">Tieghemiomyces parasiticus</name>
    <dbReference type="NCBI Taxonomy" id="78921"/>
    <lineage>
        <taxon>Eukaryota</taxon>
        <taxon>Fungi</taxon>
        <taxon>Fungi incertae sedis</taxon>
        <taxon>Zoopagomycota</taxon>
        <taxon>Kickxellomycotina</taxon>
        <taxon>Dimargaritomycetes</taxon>
        <taxon>Dimargaritales</taxon>
        <taxon>Dimargaritaceae</taxon>
        <taxon>Tieghemiomyces</taxon>
    </lineage>
</organism>
<dbReference type="PANTHER" id="PTHR19924">
    <property type="entry name" value="UTP15 U3 SMALL NUCLEOLAR RNA-ASSOCIATED PROTEIN 15 FAMILY MEMBER"/>
    <property type="match status" value="1"/>
</dbReference>
<evidence type="ECO:0000256" key="2">
    <source>
        <dbReference type="ARBA" id="ARBA00022574"/>
    </source>
</evidence>
<dbReference type="InterPro" id="IPR015943">
    <property type="entry name" value="WD40/YVTN_repeat-like_dom_sf"/>
</dbReference>
<sequence length="557" mass="61604">MWKFNRRNDGANIALLPVPHKLQKYAKYNSNQSSYGRSFTSPVIVKDYGAIRSLEFSPTAASTLAVATSTRVQLYDTFKAEATRSIGRFKAPVLDARFRRDGKMLVASDESGRVQLFETDHLDLMRTLRGHQQPVHAVRFVPQTSQVLSASDDQTVRIWDIPSETEVAQFTDHTDYVRSAAIYANNPNLVVTGSYDHQIKQFDLRANRCVFTIDHGAPIEDILVFPSASLLAVAGGPHVKIYDTLSHGGLLCDISNYQKTVTSLTFDATGTKLLSGSLDSQVKVFDLAAYEAIHTFSYPAPVLAVALASDESRLVAGMTDGTLSFHRSARATGRDKNGGDPEAAKLRNAQVNMDWAALNSDRNKALESLRDREAGSDVDPDDLVIDPSLAFSKPTAINDVDDDTVNRKGKGRRKRHSRGLVRLNRHLRQFEFMEALIQLGSDRKLKDNAVASCLVDLHNRGILTDLVRIVPEPQLIKLVTRIGPLTTEPHYLEAVVPFLEGVLVDRCSLVAKSTALDDSLLLIRKQVQAIVKEQRRMDRLKAKIEMLAACNAAAADR</sequence>
<dbReference type="PRINTS" id="PR00320">
    <property type="entry name" value="GPROTEINBRPT"/>
</dbReference>
<dbReference type="AlphaFoldDB" id="A0A9W7ZRI1"/>
<evidence type="ECO:0000313" key="6">
    <source>
        <dbReference type="EMBL" id="KAJ1911316.1"/>
    </source>
</evidence>
<dbReference type="CDD" id="cd00200">
    <property type="entry name" value="WD40"/>
    <property type="match status" value="1"/>
</dbReference>
<feature type="repeat" description="WD" evidence="5">
    <location>
        <begin position="128"/>
        <end position="169"/>
    </location>
</feature>
<name>A0A9W7ZRI1_9FUNG</name>
<protein>
    <submittedName>
        <fullName evidence="6">SnoRNA-binding rRNA-processing protein</fullName>
    </submittedName>
</protein>
<dbReference type="PROSITE" id="PS00678">
    <property type="entry name" value="WD_REPEATS_1"/>
    <property type="match status" value="1"/>
</dbReference>
<dbReference type="InterPro" id="IPR020472">
    <property type="entry name" value="WD40_PAC1"/>
</dbReference>
<dbReference type="Pfam" id="PF00400">
    <property type="entry name" value="WD40"/>
    <property type="match status" value="3"/>
</dbReference>
<dbReference type="Gene3D" id="2.130.10.10">
    <property type="entry name" value="YVTN repeat-like/Quinoprotein amine dehydrogenase"/>
    <property type="match status" value="2"/>
</dbReference>
<dbReference type="PROSITE" id="PS50082">
    <property type="entry name" value="WD_REPEATS_2"/>
    <property type="match status" value="3"/>
</dbReference>
<dbReference type="SUPFAM" id="SSF50978">
    <property type="entry name" value="WD40 repeat-like"/>
    <property type="match status" value="1"/>
</dbReference>
<evidence type="ECO:0000256" key="1">
    <source>
        <dbReference type="ARBA" id="ARBA00004604"/>
    </source>
</evidence>
<comment type="caution">
    <text evidence="6">The sequence shown here is derived from an EMBL/GenBank/DDBJ whole genome shotgun (WGS) entry which is preliminary data.</text>
</comment>
<evidence type="ECO:0000256" key="3">
    <source>
        <dbReference type="ARBA" id="ARBA00022737"/>
    </source>
</evidence>